<keyword evidence="3" id="KW-1185">Reference proteome</keyword>
<dbReference type="Proteomes" id="UP000464657">
    <property type="component" value="Chromosome"/>
</dbReference>
<dbReference type="RefSeq" id="WP_160129315.1">
    <property type="nucleotide sequence ID" value="NZ_CP019288.1"/>
</dbReference>
<gene>
    <name evidence="2" type="ORF">IMCC3317_19880</name>
</gene>
<evidence type="ECO:0000313" key="3">
    <source>
        <dbReference type="Proteomes" id="UP000464657"/>
    </source>
</evidence>
<accession>A0A7L4ZJ43</accession>
<feature type="signal peptide" evidence="1">
    <location>
        <begin position="1"/>
        <end position="20"/>
    </location>
</feature>
<evidence type="ECO:0000256" key="1">
    <source>
        <dbReference type="SAM" id="SignalP"/>
    </source>
</evidence>
<dbReference type="OrthoDB" id="1414183at2"/>
<sequence length="377" mass="44698">MKNHSILLLSFCFAFANVHAQEFSKPSFPSPEKSFYTYLDNENISDPSKYNGNVKKVIRTFKEYEIGVDVITLEKTTMFVNTKGEFEKSVKREYSFGVESSKQEINHLETPKAIVKTAENKTIKIIKNELNDDLGYEYEEKGDDYYVYENDRLTAFYNNNDSVSYTYDEKNRLISVKYFESLLTEEYNHEDESSTLWRSQFEDKALERITYENGRVKSKEMYDKFGEVIDIYKTTYTYSADNLVEKFQTVYTRYLYDYYDTSIPIEKQKYMEFPVVGSKESIQTGTFQYSEKNKIRSYIMENGDEKEVYKITFDANHRMHIVAGNLQFYQKGNLQKLEVEYEYLYDEKGNPKSIISAYYIGGEKMIHKETTFEIEYY</sequence>
<reference evidence="2 3" key="1">
    <citation type="journal article" date="2013" name="Int. J. Syst. Evol. Microbiol.">
        <title>Kordia antarctica sp. nov., isolated from Antarctic seawater.</title>
        <authorList>
            <person name="Baek K."/>
            <person name="Choi A."/>
            <person name="Kang I."/>
            <person name="Lee K."/>
            <person name="Cho J.C."/>
        </authorList>
    </citation>
    <scope>NUCLEOTIDE SEQUENCE [LARGE SCALE GENOMIC DNA]</scope>
    <source>
        <strain evidence="2 3">IMCC3317</strain>
    </source>
</reference>
<evidence type="ECO:0000313" key="2">
    <source>
        <dbReference type="EMBL" id="QHI36625.1"/>
    </source>
</evidence>
<name>A0A7L4ZJ43_9FLAO</name>
<dbReference type="EMBL" id="CP019288">
    <property type="protein sequence ID" value="QHI36625.1"/>
    <property type="molecule type" value="Genomic_DNA"/>
</dbReference>
<feature type="chain" id="PRO_5029753294" evidence="1">
    <location>
        <begin position="21"/>
        <end position="377"/>
    </location>
</feature>
<dbReference type="AlphaFoldDB" id="A0A7L4ZJ43"/>
<dbReference type="KEGG" id="kan:IMCC3317_19880"/>
<proteinExistence type="predicted"/>
<organism evidence="2 3">
    <name type="scientific">Kordia antarctica</name>
    <dbReference type="NCBI Taxonomy" id="1218801"/>
    <lineage>
        <taxon>Bacteria</taxon>
        <taxon>Pseudomonadati</taxon>
        <taxon>Bacteroidota</taxon>
        <taxon>Flavobacteriia</taxon>
        <taxon>Flavobacteriales</taxon>
        <taxon>Flavobacteriaceae</taxon>
        <taxon>Kordia</taxon>
    </lineage>
</organism>
<protein>
    <submittedName>
        <fullName evidence="2">Uncharacterized protein</fullName>
    </submittedName>
</protein>
<keyword evidence="1" id="KW-0732">Signal</keyword>